<keyword evidence="4" id="KW-0732">Signal</keyword>
<feature type="domain" description="VWFA" evidence="17">
    <location>
        <begin position="1073"/>
        <end position="1245"/>
    </location>
</feature>
<keyword evidence="10" id="KW-0325">Glycoprotein</keyword>
<feature type="domain" description="Fibronectin type-III" evidence="18">
    <location>
        <begin position="1262"/>
        <end position="1351"/>
    </location>
</feature>
<dbReference type="GO" id="GO:0005614">
    <property type="term" value="C:interstitial matrix"/>
    <property type="evidence" value="ECO:0007669"/>
    <property type="project" value="UniProtKB-ARBA"/>
</dbReference>
<evidence type="ECO:0000256" key="14">
    <source>
        <dbReference type="ARBA" id="ARBA00064391"/>
    </source>
</evidence>
<feature type="domain" description="Fibronectin type-III" evidence="18">
    <location>
        <begin position="1727"/>
        <end position="1817"/>
    </location>
</feature>
<dbReference type="Ensembl" id="ENSSMAT00000055718.1">
    <property type="protein sequence ID" value="ENSSMAP00000042952.1"/>
    <property type="gene ID" value="ENSSMAG00000008027.2"/>
</dbReference>
<feature type="domain" description="Fibronectin type-III" evidence="18">
    <location>
        <begin position="3"/>
        <end position="90"/>
    </location>
</feature>
<dbReference type="Proteomes" id="UP000694558">
    <property type="component" value="Chromosome 20"/>
</dbReference>
<dbReference type="SUPFAM" id="SSF49265">
    <property type="entry name" value="Fibronectin type III"/>
    <property type="match status" value="13"/>
</dbReference>
<dbReference type="FunFam" id="2.60.40.10:FF:000489">
    <property type="entry name" value="collagen alpha-1(XII) chain isoform X1"/>
    <property type="match status" value="1"/>
</dbReference>
<evidence type="ECO:0000259" key="18">
    <source>
        <dbReference type="PROSITE" id="PS50853"/>
    </source>
</evidence>
<reference evidence="19" key="1">
    <citation type="submission" date="2023-05" db="EMBL/GenBank/DDBJ databases">
        <title>High-quality long-read genome of Scophthalmus maximus.</title>
        <authorList>
            <person name="Lien S."/>
            <person name="Martinez P."/>
        </authorList>
    </citation>
    <scope>NUCLEOTIDE SEQUENCE [LARGE SCALE GENOMIC DNA]</scope>
</reference>
<evidence type="ECO:0000256" key="15">
    <source>
        <dbReference type="ARBA" id="ARBA00067989"/>
    </source>
</evidence>
<accession>A0A8D3C6P4</accession>
<dbReference type="InterPro" id="IPR013783">
    <property type="entry name" value="Ig-like_fold"/>
</dbReference>
<dbReference type="GO" id="GO:0005581">
    <property type="term" value="C:collagen trimer"/>
    <property type="evidence" value="ECO:0007669"/>
    <property type="project" value="UniProtKB-KW"/>
</dbReference>
<feature type="domain" description="Fibronectin type-III" evidence="18">
    <location>
        <begin position="871"/>
        <end position="960"/>
    </location>
</feature>
<evidence type="ECO:0000256" key="11">
    <source>
        <dbReference type="ARBA" id="ARBA00023278"/>
    </source>
</evidence>
<dbReference type="CDD" id="cd01482">
    <property type="entry name" value="vWA_collagen_alphaI-XII-like"/>
    <property type="match status" value="2"/>
</dbReference>
<dbReference type="FunFam" id="2.60.40.10:FF:000480">
    <property type="entry name" value="Collagen, type XII, alpha 1"/>
    <property type="match status" value="1"/>
</dbReference>
<feature type="domain" description="Fibronectin type-III" evidence="18">
    <location>
        <begin position="1818"/>
        <end position="1908"/>
    </location>
</feature>
<keyword evidence="11" id="KW-0379">Hydroxylation</keyword>
<name>A0A8D3C6P4_SCOMX</name>
<feature type="region of interest" description="Disordered" evidence="16">
    <location>
        <begin position="2624"/>
        <end position="2677"/>
    </location>
</feature>
<evidence type="ECO:0000313" key="20">
    <source>
        <dbReference type="Proteomes" id="UP000694558"/>
    </source>
</evidence>
<feature type="domain" description="VWFA" evidence="17">
    <location>
        <begin position="2203"/>
        <end position="2380"/>
    </location>
</feature>
<dbReference type="FunFam" id="3.40.50.410:FF:000001">
    <property type="entry name" value="Collagen, type XII, alpha 1"/>
    <property type="match status" value="4"/>
</dbReference>
<evidence type="ECO:0000256" key="3">
    <source>
        <dbReference type="ARBA" id="ARBA00022530"/>
    </source>
</evidence>
<keyword evidence="3" id="KW-0272">Extracellular matrix</keyword>
<evidence type="ECO:0000256" key="2">
    <source>
        <dbReference type="ARBA" id="ARBA00022525"/>
    </source>
</evidence>
<protein>
    <recommendedName>
        <fullName evidence="15">Collagen alpha-1(XII) chain</fullName>
    </recommendedName>
</protein>
<dbReference type="GO" id="GO:0007155">
    <property type="term" value="P:cell adhesion"/>
    <property type="evidence" value="ECO:0007669"/>
    <property type="project" value="UniProtKB-KW"/>
</dbReference>
<evidence type="ECO:0000256" key="8">
    <source>
        <dbReference type="ARBA" id="ARBA00023119"/>
    </source>
</evidence>
<dbReference type="PANTHER" id="PTHR24020">
    <property type="entry name" value="COLLAGEN ALPHA"/>
    <property type="match status" value="1"/>
</dbReference>
<dbReference type="Pfam" id="PF00092">
    <property type="entry name" value="VWA"/>
    <property type="match status" value="4"/>
</dbReference>
<gene>
    <name evidence="19" type="primary">COL12A1</name>
</gene>
<dbReference type="SMART" id="SM00210">
    <property type="entry name" value="TSPN"/>
    <property type="match status" value="1"/>
</dbReference>
<dbReference type="InterPro" id="IPR036116">
    <property type="entry name" value="FN3_sf"/>
</dbReference>
<feature type="domain" description="Fibronectin type-III" evidence="18">
    <location>
        <begin position="761"/>
        <end position="851"/>
    </location>
</feature>
<dbReference type="Gene3D" id="2.60.40.10">
    <property type="entry name" value="Immunoglobulins"/>
    <property type="match status" value="17"/>
</dbReference>
<feature type="domain" description="Fibronectin type-III" evidence="18">
    <location>
        <begin position="2000"/>
        <end position="2088"/>
    </location>
</feature>
<reference evidence="19" key="2">
    <citation type="submission" date="2025-08" db="UniProtKB">
        <authorList>
            <consortium name="Ensembl"/>
        </authorList>
    </citation>
    <scope>IDENTIFICATION</scope>
</reference>
<sequence>VDPPSDVRFKILNENTVQMIWSRPQSQIHGYRIQVTSGPTKEFTLPASATKTSIPNLRPDVDYLVTISAYAGSEESLPVSGQITRESPECSASAVADVVFLVDGSWSVGRPNFKYIRNFLSAAAGAFQIGEDRSRVAVVQYSGDARTEFNLNRHLTRPALLRAVGSLPYKGGATMTGNVIQSAGARKIFPKVLVIITDGKSEDAVESQARRLRSDGVEIFVLGIQQADEAEMKLMASTPHRSHIYNVANFDMIKNVQRELIRQVCAGVDDQLNALVSGEEAVEPASNLQVLEVASKSIRVTWDASIGDVSGYKVKMMPMMTGSKRQELYLGPSQTSVVVRDLSPDTEYQIFVFALKGLMPSEPVMLMQKTEPIKLSVECSLGMDVQADVVILVDGSYSIGLANFAKVRAFLEVLVNTFDIGANKVQISLVQYSRDPHTEFYLNTHHNLAAVVKAVRSFPYRGGSTNTGRAMTYVREKIFQTNRGARTNVPRVTILITDGKSSDAFHDPATKLRNTDVEIFAVGVKDAVRTELEAIANTPADTHVYTVEDFDAFQRISKELTQSICLRIEQELQLIQPKALTFSEVGPRSFRASWEIDASDVEFYLVKFKPAEDADGHYVSMSVPGETLTAILPHLNPLSRYEVNIYAQYDRGESLPVTGYETTVEELGPVRDLSVSEETTDSFRVSWLPAPGAVARYRLTYVPVGDESSRLETTTDGPETTAVLRQLRPQTTYRVTVTPEYRSGPGEPLQTDGTTTEDAGPPKNLVTSDVTDTSFLASWSAAPGNVDSYRVSWKSLFSPEAGEKTVPGDVTSAALDGLTPETLYQVSVVAAYSHRESDALTGQETTDGKKTSGQCSSDSVDDECHWFTSAAGKALTVSDETERTMRVTWMPAPGKVLNYRLKYVPSGGGKEMTMKIPATVTSTVMRRLQPSTTYDITVHPMYKRGEGKARQGVGTTLSPYKSPQNLQTSEPTKTSFRVTWDPAPGQVRGYKVTFQPTGSDIAFGELLVGPFDNTVVLEELRAGTKYSVAVFGMFDGGESSPLAGEEKTTLSDAPEPPPLDPSDTQCKTTAKADIVLLVDGSWSIGRINFKTIRNFIARMVSVFDIGPDRVQIGLAQYSGDPKTEWHLKSHPTKALLMEAVANLPYKGGNTMTGMALNFILQNNFKESEGMRADARKIGVLITDGKSQDDIVFNSQNLRDSGIELYAIGVKNADENELRTIATDPDEIHMYNVQDFKFMVDVVDDLTLNLCNSVKGPGGELEAPTDLVTSEVTHRSFRASWTAPSGPVDQYRVTYMTVAGGPTMELLVDGSVTTAVLENLSPLTPYLVNVYAEVGEMSTEPLKGTETTLPLPAATNMVVYDEAATTMRVRWEEAGGASGYLLLYISTNATEPQLEREVRVGGDVTSLQLTQLIPNTEYNIRLFALHGEAVSAPLEGRGVTLPMPPAGLLTISDVTHSTMRLSWDAAPGAVRKYMITYRPEEGDLKEVTGDITTLDLSSLISQTEYDVAVTPIYGEGPGTPMLGSAVTDVVPAPKNLRFSEVTQSSFRATWEHGAPDVALYRVGWTKKGESNLQFAILNSDETSHVLPNLDPLTLYDVTVTAIYPDESESEDLMGSERTRKTPTADPVAIPAPCSGASSRNLRVINATTSSLTAKWEHAPGNVQNYKITYKPVAGGEPLTTQVGGKKTSVVLPKNLMPDTPYTVSVLPVYPAREGKRQSENGKTQPLGFARNLQVTDPTTSSLNVLRWDPAVGNVRSYKVFYTAQPDGQVQMEQVSGGTTNTVLRSLLSDTPYTVTVVPVYPEGEGLRQSDKGKTLPRTPPRNIQVYNPTPNSLNVRWEPATGQVQQYRVAYSSLTGTRAPESVLVPGNIHNGFLDNLIPDTPYSISVSALYADGDGSPVTGNGKTLPRGGPRNMRVFDATTSTLTIGWDHAEGPVRQYRIAYAPMTGDPISEFTVVPGNRNNAMLQNLLADTPYNITVEAVYAEGPGGSLNGNGRTVGLLSPRNLRVSDEWYTRFRVSWDPVSAPVQGYKLMYSPQGTDRYVDFFVGDVASYTLHNLQPGTTYDVKVIAQYTGGLSAPLAGAGTTLYLNVTNIETYNVDHDTFCVKWTAHRAATSYRIKLNPVKGQQEITIPAGLPQYCFDGLSPDALYTATVFVQTPNLEGPGVSAKERTLVKPIPAPTLPPTPMPPPTVPPAWAVCKGAKADVVFLIDGSWSIGEESFTKVVQFVSNVISAFDVVGPSGMQVSFVQYSDNAKTEFRLNAYQDKGVAMSSLHHIRYRGGNTKTGVALKHTYEKAFSSENGMRRNVPKVVVAITDGRSQDEVKKSAASLQHAGYSVFAIGVADVDFVELQEIGSKPSDRHVFIVDDFDAFDTIKENLITFICETATSSCPLIFLNGFTSPGFRMLEAFNLTEKTYGSVKGVSMEPGSFNSYAAYRLHKNAFLTQPSTEIHPDGLPPAYTIILMFRLLPDSPSEAFDIWQVSNKDHQPETGITIDPSSQTVSFYNKDERGETQRVAFDDRQVKSIFHGSFHKLHVLVSSTSVKLRVDCQEVAEKEIKAAGNTSSDGYQVLGKMSKSIGSKGESATLQMFDIVCSLAWTSRDRCCDLPSMRDELKCPSLPNSCTCTSEGSGLPGPQGPVVRRTASGPIGPRGGNGPPGPMGLPGPQGPSGLSLPGEAGDFAPQNMMRSIARQVCEHLVNAQMTRVNTLLNQIPSGISRNNNPGPPGPAGPTGRQGPRGEPGSAGTNGFPGSPGLPGQQGERGTSPGTCPPGESRTGSPGPSGSAGPRGPPGRSGYAGIRGPPGPPGYCDSSQCVGIPYNGQGYGGTSSDSGCERHQENFPVLFFFSEMIKRMCGNS</sequence>
<organism evidence="19 20">
    <name type="scientific">Scophthalmus maximus</name>
    <name type="common">Turbot</name>
    <name type="synonym">Psetta maxima</name>
    <dbReference type="NCBI Taxonomy" id="52904"/>
    <lineage>
        <taxon>Eukaryota</taxon>
        <taxon>Metazoa</taxon>
        <taxon>Chordata</taxon>
        <taxon>Craniata</taxon>
        <taxon>Vertebrata</taxon>
        <taxon>Euteleostomi</taxon>
        <taxon>Actinopterygii</taxon>
        <taxon>Neopterygii</taxon>
        <taxon>Teleostei</taxon>
        <taxon>Neoteleostei</taxon>
        <taxon>Acanthomorphata</taxon>
        <taxon>Carangaria</taxon>
        <taxon>Pleuronectiformes</taxon>
        <taxon>Pleuronectoidei</taxon>
        <taxon>Scophthalmidae</taxon>
        <taxon>Scophthalmus</taxon>
    </lineage>
</organism>
<evidence type="ECO:0000256" key="10">
    <source>
        <dbReference type="ARBA" id="ARBA00023180"/>
    </source>
</evidence>
<comment type="similarity">
    <text evidence="12">Belongs to the fibril-associated collagens with interrupted helices (FACIT) family.</text>
</comment>
<feature type="region of interest" description="Disordered" evidence="16">
    <location>
        <begin position="1606"/>
        <end position="1631"/>
    </location>
</feature>
<feature type="region of interest" description="Disordered" evidence="16">
    <location>
        <begin position="2709"/>
        <end position="2800"/>
    </location>
</feature>
<dbReference type="FunFam" id="2.60.40.10:FF:000234">
    <property type="entry name" value="Collagen, type XII, alpha 1"/>
    <property type="match status" value="4"/>
</dbReference>
<keyword evidence="9" id="KW-1015">Disulfide bond</keyword>
<feature type="domain" description="Fibronectin type-III" evidence="18">
    <location>
        <begin position="1636"/>
        <end position="1725"/>
    </location>
</feature>
<feature type="domain" description="VWFA" evidence="17">
    <location>
        <begin position="97"/>
        <end position="260"/>
    </location>
</feature>
<feature type="domain" description="Fibronectin type-III" evidence="18">
    <location>
        <begin position="284"/>
        <end position="373"/>
    </location>
</feature>
<dbReference type="PROSITE" id="PS50853">
    <property type="entry name" value="FN3"/>
    <property type="match status" value="16"/>
</dbReference>
<evidence type="ECO:0000256" key="6">
    <source>
        <dbReference type="ARBA" id="ARBA00022889"/>
    </source>
</evidence>
<feature type="region of interest" description="Disordered" evidence="16">
    <location>
        <begin position="949"/>
        <end position="973"/>
    </location>
</feature>
<dbReference type="Pfam" id="PF00041">
    <property type="entry name" value="fn3"/>
    <property type="match status" value="16"/>
</dbReference>
<dbReference type="FunFam" id="2.60.40.10:FF:000554">
    <property type="entry name" value="collagen alpha-1(XII) chain isoform X1"/>
    <property type="match status" value="1"/>
</dbReference>
<evidence type="ECO:0000256" key="16">
    <source>
        <dbReference type="SAM" id="MobiDB-lite"/>
    </source>
</evidence>
<dbReference type="SUPFAM" id="SSF49899">
    <property type="entry name" value="Concanavalin A-like lectins/glucanases"/>
    <property type="match status" value="1"/>
</dbReference>
<evidence type="ECO:0000256" key="1">
    <source>
        <dbReference type="ARBA" id="ARBA00004498"/>
    </source>
</evidence>
<feature type="domain" description="Fibronectin type-III" evidence="18">
    <location>
        <begin position="1532"/>
        <end position="1623"/>
    </location>
</feature>
<dbReference type="InterPro" id="IPR050525">
    <property type="entry name" value="ECM_Assembly_Org"/>
</dbReference>
<keyword evidence="7" id="KW-0654">Proteoglycan</keyword>
<keyword evidence="5" id="KW-0677">Repeat</keyword>
<evidence type="ECO:0000259" key="17">
    <source>
        <dbReference type="PROSITE" id="PS50234"/>
    </source>
</evidence>
<evidence type="ECO:0000256" key="9">
    <source>
        <dbReference type="ARBA" id="ARBA00023157"/>
    </source>
</evidence>
<feature type="domain" description="Fibronectin type-III" evidence="18">
    <location>
        <begin position="962"/>
        <end position="1052"/>
    </location>
</feature>
<feature type="domain" description="Fibronectin type-III" evidence="18">
    <location>
        <begin position="1909"/>
        <end position="1999"/>
    </location>
</feature>
<comment type="subcellular location">
    <subcellularLocation>
        <location evidence="1">Secreted</location>
        <location evidence="1">Extracellular space</location>
        <location evidence="1">Extracellular matrix</location>
    </subcellularLocation>
</comment>
<evidence type="ECO:0000256" key="12">
    <source>
        <dbReference type="ARBA" id="ARBA00049648"/>
    </source>
</evidence>
<evidence type="ECO:0000313" key="19">
    <source>
        <dbReference type="Ensembl" id="ENSSMAP00000042952.1"/>
    </source>
</evidence>
<dbReference type="Gene3D" id="3.40.50.410">
    <property type="entry name" value="von Willebrand factor, type A domain"/>
    <property type="match status" value="4"/>
</dbReference>
<dbReference type="SMART" id="SM00060">
    <property type="entry name" value="FN3"/>
    <property type="match status" value="17"/>
</dbReference>
<evidence type="ECO:0000256" key="13">
    <source>
        <dbReference type="ARBA" id="ARBA00053577"/>
    </source>
</evidence>
<proteinExistence type="inferred from homology"/>
<dbReference type="CDD" id="cd00063">
    <property type="entry name" value="FN3"/>
    <property type="match status" value="16"/>
</dbReference>
<dbReference type="FunFam" id="2.60.120.200:FF:000008">
    <property type="entry name" value="Collagen type XII alpha 1 chain"/>
    <property type="match status" value="1"/>
</dbReference>
<comment type="function">
    <text evidence="13">Type XII collagen interacts with type I collagen-containing fibrils, the COL1 domain could be associated with the surface of the fibrils, and the COL2 and NC3 domains may be localized in the perifibrillar matrix.</text>
</comment>
<dbReference type="InterPro" id="IPR003961">
    <property type="entry name" value="FN3_dom"/>
</dbReference>
<dbReference type="PROSITE" id="PS50234">
    <property type="entry name" value="VWFA"/>
    <property type="match status" value="4"/>
</dbReference>
<feature type="compositionally biased region" description="Polar residues" evidence="16">
    <location>
        <begin position="953"/>
        <end position="973"/>
    </location>
</feature>
<dbReference type="FunFam" id="2.60.40.10:FF:000018">
    <property type="entry name" value="collagen alpha-1(XII) chain isoform X1"/>
    <property type="match status" value="2"/>
</dbReference>
<dbReference type="InterPro" id="IPR002035">
    <property type="entry name" value="VWF_A"/>
</dbReference>
<evidence type="ECO:0000256" key="5">
    <source>
        <dbReference type="ARBA" id="ARBA00022737"/>
    </source>
</evidence>
<dbReference type="InterPro" id="IPR013320">
    <property type="entry name" value="ConA-like_dom_sf"/>
</dbReference>
<feature type="compositionally biased region" description="Pro residues" evidence="16">
    <location>
        <begin position="2653"/>
        <end position="2663"/>
    </location>
</feature>
<dbReference type="PRINTS" id="PR00453">
    <property type="entry name" value="VWFADOMAIN"/>
</dbReference>
<evidence type="ECO:0000256" key="4">
    <source>
        <dbReference type="ARBA" id="ARBA00022729"/>
    </source>
</evidence>
<dbReference type="FunFam" id="2.60.40.10:FF:000121">
    <property type="entry name" value="Collagen type XII alpha 1 chain"/>
    <property type="match status" value="5"/>
</dbReference>
<dbReference type="InterPro" id="IPR048287">
    <property type="entry name" value="TSPN-like_N"/>
</dbReference>
<keyword evidence="2" id="KW-0964">Secreted</keyword>
<feature type="domain" description="Fibronectin type-III" evidence="18">
    <location>
        <begin position="1443"/>
        <end position="1531"/>
    </location>
</feature>
<dbReference type="SUPFAM" id="SSF53300">
    <property type="entry name" value="vWA-like"/>
    <property type="match status" value="4"/>
</dbReference>
<feature type="domain" description="Fibronectin type-III" evidence="18">
    <location>
        <begin position="669"/>
        <end position="759"/>
    </location>
</feature>
<dbReference type="GO" id="GO:0005615">
    <property type="term" value="C:extracellular space"/>
    <property type="evidence" value="ECO:0007669"/>
    <property type="project" value="TreeGrafter"/>
</dbReference>
<dbReference type="InterPro" id="IPR036465">
    <property type="entry name" value="vWFA_dom_sf"/>
</dbReference>
<feature type="domain" description="Fibronectin type-III" evidence="18">
    <location>
        <begin position="576"/>
        <end position="667"/>
    </location>
</feature>
<evidence type="ECO:0000256" key="7">
    <source>
        <dbReference type="ARBA" id="ARBA00022974"/>
    </source>
</evidence>
<feature type="compositionally biased region" description="Low complexity" evidence="16">
    <location>
        <begin position="2766"/>
        <end position="2790"/>
    </location>
</feature>
<comment type="subunit">
    <text evidence="14">Trimer of identical chains each containing 190 kDa of non-triple-helical sequences.</text>
</comment>
<dbReference type="GO" id="GO:0035987">
    <property type="term" value="P:endodermal cell differentiation"/>
    <property type="evidence" value="ECO:0007669"/>
    <property type="project" value="TreeGrafter"/>
</dbReference>
<feature type="region of interest" description="Disordered" evidence="16">
    <location>
        <begin position="738"/>
        <end position="764"/>
    </location>
</feature>
<dbReference type="SMART" id="SM00327">
    <property type="entry name" value="VWA"/>
    <property type="match status" value="4"/>
</dbReference>
<keyword evidence="6" id="KW-0130">Cell adhesion</keyword>
<dbReference type="Gene3D" id="2.60.120.200">
    <property type="match status" value="1"/>
</dbReference>
<dbReference type="PANTHER" id="PTHR24020:SF85">
    <property type="entry name" value="COLLAGEN ALPHA-1(XII) CHAIN ISOFORM X1"/>
    <property type="match status" value="1"/>
</dbReference>
<feature type="region of interest" description="Disordered" evidence="16">
    <location>
        <begin position="1040"/>
        <end position="1065"/>
    </location>
</feature>
<keyword evidence="8" id="KW-0176">Collagen</keyword>
<dbReference type="GeneTree" id="ENSGT00940000154923"/>
<feature type="domain" description="Fibronectin type-III" evidence="18">
    <location>
        <begin position="1352"/>
        <end position="1442"/>
    </location>
</feature>
<feature type="domain" description="VWFA" evidence="17">
    <location>
        <begin position="388"/>
        <end position="564"/>
    </location>
</feature>